<dbReference type="EMBL" id="CP157762">
    <property type="protein sequence ID" value="XBP91716.1"/>
    <property type="molecule type" value="Genomic_DNA"/>
</dbReference>
<reference evidence="3" key="1">
    <citation type="submission" date="2024-01" db="EMBL/GenBank/DDBJ databases">
        <title>The genome sequence of Micromonospora mangrovi CCTCC AA 2012012.</title>
        <authorList>
            <person name="Gao J."/>
        </authorList>
    </citation>
    <scope>NUCLEOTIDE SEQUENCE</scope>
    <source>
        <strain evidence="3">CCTCC AA 2012012</strain>
    </source>
</reference>
<dbReference type="EMBL" id="CP159342">
    <property type="protein sequence ID" value="XCH72414.1"/>
    <property type="molecule type" value="Genomic_DNA"/>
</dbReference>
<protein>
    <recommendedName>
        <fullName evidence="5">DUF4333 domain-containing protein</fullName>
    </recommendedName>
</protein>
<evidence type="ECO:0008006" key="5">
    <source>
        <dbReference type="Google" id="ProtNLM"/>
    </source>
</evidence>
<keyword evidence="2" id="KW-1133">Transmembrane helix</keyword>
<feature type="compositionally biased region" description="Pro residues" evidence="1">
    <location>
        <begin position="8"/>
        <end position="21"/>
    </location>
</feature>
<feature type="transmembrane region" description="Helical" evidence="2">
    <location>
        <begin position="32"/>
        <end position="52"/>
    </location>
</feature>
<proteinExistence type="predicted"/>
<name>A0AAU7M2G8_9ACTN</name>
<reference evidence="4" key="2">
    <citation type="submission" date="2024-06" db="EMBL/GenBank/DDBJ databases">
        <title>Micromonospora mangrovi CCTCC AA 2012012 genome sequences.</title>
        <authorList>
            <person name="Gao J."/>
        </authorList>
    </citation>
    <scope>NUCLEOTIDE SEQUENCE</scope>
    <source>
        <strain evidence="4">CCTCC AA 2012012</strain>
    </source>
</reference>
<evidence type="ECO:0000313" key="3">
    <source>
        <dbReference type="EMBL" id="XBP91716.1"/>
    </source>
</evidence>
<organism evidence="3">
    <name type="scientific">Micromonospora sp. CCTCC AA 2012012</name>
    <dbReference type="NCBI Taxonomy" id="3111921"/>
    <lineage>
        <taxon>Bacteria</taxon>
        <taxon>Bacillati</taxon>
        <taxon>Actinomycetota</taxon>
        <taxon>Actinomycetes</taxon>
        <taxon>Micromonosporales</taxon>
        <taxon>Micromonosporaceae</taxon>
        <taxon>Micromonospora</taxon>
    </lineage>
</organism>
<feature type="region of interest" description="Disordered" evidence="1">
    <location>
        <begin position="1"/>
        <end position="25"/>
    </location>
</feature>
<evidence type="ECO:0000313" key="4">
    <source>
        <dbReference type="EMBL" id="XCH72414.1"/>
    </source>
</evidence>
<accession>A0AAU7M2G8</accession>
<evidence type="ECO:0000256" key="1">
    <source>
        <dbReference type="SAM" id="MobiDB-lite"/>
    </source>
</evidence>
<gene>
    <name evidence="4" type="ORF">ABUL08_18990</name>
    <name evidence="3" type="ORF">VK199_18920</name>
</gene>
<sequence>MSEQVAPPSAPYPGQPEPAAPVEPKKSRGRKVLGILGIILAVLVVGGLKAGLKLYQNRDDTVQAKVGDCLAQLPEVTGDKQEDADDAKVVKCTSTDAVYTVVGRVNDQTAAQTKTGDACTRYFKEGDDGYVFSGPQRNGDKFYLLCLTKKA</sequence>
<keyword evidence="2" id="KW-0812">Transmembrane</keyword>
<dbReference type="RefSeq" id="WP_350931260.1">
    <property type="nucleotide sequence ID" value="NZ_CP157762.1"/>
</dbReference>
<evidence type="ECO:0000256" key="2">
    <source>
        <dbReference type="SAM" id="Phobius"/>
    </source>
</evidence>
<dbReference type="AlphaFoldDB" id="A0AAU7M2G8"/>
<keyword evidence="2" id="KW-0472">Membrane</keyword>